<comment type="caution">
    <text evidence="1">The sequence shown here is derived from an EMBL/GenBank/DDBJ whole genome shotgun (WGS) entry which is preliminary data.</text>
</comment>
<proteinExistence type="predicted"/>
<evidence type="ECO:0000313" key="1">
    <source>
        <dbReference type="EMBL" id="OKH22753.1"/>
    </source>
</evidence>
<keyword evidence="2" id="KW-1185">Reference proteome</keyword>
<dbReference type="EMBL" id="MRCB01000012">
    <property type="protein sequence ID" value="OKH22753.1"/>
    <property type="molecule type" value="Genomic_DNA"/>
</dbReference>
<evidence type="ECO:0000313" key="2">
    <source>
        <dbReference type="Proteomes" id="UP000186868"/>
    </source>
</evidence>
<organism evidence="1 2">
    <name type="scientific">Hydrococcus rivularis NIES-593</name>
    <dbReference type="NCBI Taxonomy" id="1921803"/>
    <lineage>
        <taxon>Bacteria</taxon>
        <taxon>Bacillati</taxon>
        <taxon>Cyanobacteriota</taxon>
        <taxon>Cyanophyceae</taxon>
        <taxon>Pleurocapsales</taxon>
        <taxon>Hydrococcaceae</taxon>
        <taxon>Hydrococcus</taxon>
    </lineage>
</organism>
<name>A0A1U7HGN9_9CYAN</name>
<dbReference type="STRING" id="1921803.NIES593_11525"/>
<reference evidence="1 2" key="1">
    <citation type="submission" date="2016-11" db="EMBL/GenBank/DDBJ databases">
        <title>Draft Genome Sequences of Nine Cyanobacterial Strains from Diverse Habitats.</title>
        <authorList>
            <person name="Zhu T."/>
            <person name="Hou S."/>
            <person name="Lu X."/>
            <person name="Hess W.R."/>
        </authorList>
    </citation>
    <scope>NUCLEOTIDE SEQUENCE [LARGE SCALE GENOMIC DNA]</scope>
    <source>
        <strain evidence="1 2">NIES-593</strain>
    </source>
</reference>
<protein>
    <submittedName>
        <fullName evidence="1">Uncharacterized protein</fullName>
    </submittedName>
</protein>
<dbReference type="Proteomes" id="UP000186868">
    <property type="component" value="Unassembled WGS sequence"/>
</dbReference>
<sequence length="98" mass="10674">MAQTFSPALLSTGQNTKLFTVLIVIASKSQKIKRNNPNFVEEDLAFYAYGAGSNLGTPIDRFQNSLVPGTYFYANEAEQTLLGNRSHVEAGLAFEVGI</sequence>
<gene>
    <name evidence="1" type="ORF">NIES593_11525</name>
</gene>
<dbReference type="AlphaFoldDB" id="A0A1U7HGN9"/>
<accession>A0A1U7HGN9</accession>
<dbReference type="RefSeq" id="WP_073599721.1">
    <property type="nucleotide sequence ID" value="NZ_MRCB01000012.1"/>
</dbReference>
<dbReference type="OrthoDB" id="9807797at2"/>